<feature type="transmembrane region" description="Helical" evidence="2">
    <location>
        <begin position="141"/>
        <end position="161"/>
    </location>
</feature>
<feature type="transmembrane region" description="Helical" evidence="2">
    <location>
        <begin position="280"/>
        <end position="303"/>
    </location>
</feature>
<keyword evidence="4" id="KW-0808">Transferase</keyword>
<evidence type="ECO:0000313" key="4">
    <source>
        <dbReference type="EMBL" id="ADW17802.1"/>
    </source>
</evidence>
<name>A0A7U4DPA5_DESPD</name>
<keyword evidence="5" id="KW-1185">Reference proteome</keyword>
<feature type="compositionally biased region" description="Pro residues" evidence="1">
    <location>
        <begin position="1"/>
        <end position="11"/>
    </location>
</feature>
<dbReference type="Proteomes" id="UP000006365">
    <property type="component" value="Chromosome"/>
</dbReference>
<evidence type="ECO:0000313" key="5">
    <source>
        <dbReference type="Proteomes" id="UP000006365"/>
    </source>
</evidence>
<protein>
    <submittedName>
        <fullName evidence="4">Acyltransferase family protein</fullName>
    </submittedName>
</protein>
<keyword evidence="2" id="KW-0472">Membrane</keyword>
<accession>A0A7U4DPA5</accession>
<feature type="transmembrane region" description="Helical" evidence="2">
    <location>
        <begin position="111"/>
        <end position="129"/>
    </location>
</feature>
<feature type="transmembrane region" description="Helical" evidence="2">
    <location>
        <begin position="70"/>
        <end position="90"/>
    </location>
</feature>
<keyword evidence="2" id="KW-0812">Transmembrane</keyword>
<feature type="transmembrane region" description="Helical" evidence="2">
    <location>
        <begin position="173"/>
        <end position="192"/>
    </location>
</feature>
<organism evidence="4 5">
    <name type="scientific">Desulfobulbus propionicus (strain ATCC 33891 / DSM 2032 / VKM B-1956 / 1pr3)</name>
    <dbReference type="NCBI Taxonomy" id="577650"/>
    <lineage>
        <taxon>Bacteria</taxon>
        <taxon>Pseudomonadati</taxon>
        <taxon>Thermodesulfobacteriota</taxon>
        <taxon>Desulfobulbia</taxon>
        <taxon>Desulfobulbales</taxon>
        <taxon>Desulfobulbaceae</taxon>
        <taxon>Desulfobulbus</taxon>
    </lineage>
</organism>
<dbReference type="GO" id="GO:0016746">
    <property type="term" value="F:acyltransferase activity"/>
    <property type="evidence" value="ECO:0007669"/>
    <property type="project" value="UniProtKB-KW"/>
</dbReference>
<sequence length="401" mass="44970">MPPQPPAPPIDLPFGPGTAPLSRQGEERGRFLFVDAMRGLAMMVMIEVHTINSLMQPGYRRVTWFGLLDFLNGLVAPAFLFVAGFAFLLANERCRDELGTGGPPLMRTVGRIGLIWLTGYLLHIPYFSLHDWHQLATPEQWRQFFSVDVLQCIACGLSILLGARLLANNERTFSLTIGLLLCLAVLPAPWVYRTDLGWLPFGVAAYLRPLGSTLFPLLPWFGFMAAGVLAGRLFLDARQRGDENRWVARMALLGTGLSAVSLPLLFVLKDQLGWIVDERPHLLFFTGRLGCVLLLLALCHLVCHGKTRGISLLRYSSRESLMVYFVHLQILYRPFWEGKSLVMRVGQQYSLVASLGMALLLVSLMLPLAWGWHRVKQRYRRASRHLLHLVLVGGTVLFLVG</sequence>
<feature type="region of interest" description="Disordered" evidence="1">
    <location>
        <begin position="1"/>
        <end position="23"/>
    </location>
</feature>
<reference evidence="4 5" key="1">
    <citation type="journal article" date="2011" name="Stand. Genomic Sci.">
        <title>Complete genome sequence of Desulfobulbus propionicus type strain (1pr3).</title>
        <authorList>
            <person name="Pagani I."/>
            <person name="Lapidus A."/>
            <person name="Nolan M."/>
            <person name="Lucas S."/>
            <person name="Hammon N."/>
            <person name="Deshpande S."/>
            <person name="Cheng J.F."/>
            <person name="Chertkov O."/>
            <person name="Davenport K."/>
            <person name="Tapia R."/>
            <person name="Han C."/>
            <person name="Goodwin L."/>
            <person name="Pitluck S."/>
            <person name="Liolios K."/>
            <person name="Mavromatis K."/>
            <person name="Ivanova N."/>
            <person name="Mikhailova N."/>
            <person name="Pati A."/>
            <person name="Chen A."/>
            <person name="Palaniappan K."/>
            <person name="Land M."/>
            <person name="Hauser L."/>
            <person name="Chang Y.J."/>
            <person name="Jeffries C.D."/>
            <person name="Detter J.C."/>
            <person name="Brambilla E."/>
            <person name="Kannan K.P."/>
            <person name="Djao O.D."/>
            <person name="Rohde M."/>
            <person name="Pukall R."/>
            <person name="Spring S."/>
            <person name="Goker M."/>
            <person name="Sikorski J."/>
            <person name="Woyke T."/>
            <person name="Bristow J."/>
            <person name="Eisen J.A."/>
            <person name="Markowitz V."/>
            <person name="Hugenholtz P."/>
            <person name="Kyrpides N.C."/>
            <person name="Klenk H.P."/>
        </authorList>
    </citation>
    <scope>NUCLEOTIDE SEQUENCE [LARGE SCALE GENOMIC DNA]</scope>
    <source>
        <strain evidence="5">ATCC 33891 / DSM 2032 / 1pr3</strain>
    </source>
</reference>
<dbReference type="AlphaFoldDB" id="A0A7U4DPA5"/>
<keyword evidence="4" id="KW-0012">Acyltransferase</keyword>
<proteinExistence type="predicted"/>
<feature type="transmembrane region" description="Helical" evidence="2">
    <location>
        <begin position="352"/>
        <end position="370"/>
    </location>
</feature>
<dbReference type="InterPro" id="IPR012429">
    <property type="entry name" value="HGSNAT_cat"/>
</dbReference>
<dbReference type="EMBL" id="CP002364">
    <property type="protein sequence ID" value="ADW17802.1"/>
    <property type="molecule type" value="Genomic_DNA"/>
</dbReference>
<evidence type="ECO:0000256" key="1">
    <source>
        <dbReference type="SAM" id="MobiDB-lite"/>
    </source>
</evidence>
<feature type="transmembrane region" description="Helical" evidence="2">
    <location>
        <begin position="247"/>
        <end position="268"/>
    </location>
</feature>
<evidence type="ECO:0000256" key="2">
    <source>
        <dbReference type="SAM" id="Phobius"/>
    </source>
</evidence>
<dbReference type="RefSeq" id="WP_015724343.1">
    <property type="nucleotide sequence ID" value="NC_014972.1"/>
</dbReference>
<dbReference type="Pfam" id="PF07786">
    <property type="entry name" value="HGSNAT_cat"/>
    <property type="match status" value="1"/>
</dbReference>
<feature type="transmembrane region" description="Helical" evidence="2">
    <location>
        <begin position="217"/>
        <end position="235"/>
    </location>
</feature>
<feature type="domain" description="Heparan-alpha-glucosaminide N-acetyltransferase catalytic" evidence="3">
    <location>
        <begin position="30"/>
        <end position="249"/>
    </location>
</feature>
<keyword evidence="2" id="KW-1133">Transmembrane helix</keyword>
<gene>
    <name evidence="4" type="ordered locus">Despr_1650</name>
</gene>
<dbReference type="KEGG" id="dpr:Despr_1650"/>
<feature type="transmembrane region" description="Helical" evidence="2">
    <location>
        <begin position="382"/>
        <end position="400"/>
    </location>
</feature>
<evidence type="ECO:0000259" key="3">
    <source>
        <dbReference type="Pfam" id="PF07786"/>
    </source>
</evidence>